<dbReference type="AlphaFoldDB" id="A0A3F3PYA9"/>
<gene>
    <name evidence="1" type="ORF">BDQ94DRAFT_171596</name>
</gene>
<name>A0A3F3PYA9_9EURO</name>
<dbReference type="Proteomes" id="UP000253729">
    <property type="component" value="Unassembled WGS sequence"/>
</dbReference>
<dbReference type="RefSeq" id="XP_026624925.1">
    <property type="nucleotide sequence ID" value="XM_026771803.1"/>
</dbReference>
<dbReference type="GeneID" id="38140159"/>
<proteinExistence type="predicted"/>
<keyword evidence="2" id="KW-1185">Reference proteome</keyword>
<organism evidence="1 2">
    <name type="scientific">Aspergillus welwitschiae</name>
    <dbReference type="NCBI Taxonomy" id="1341132"/>
    <lineage>
        <taxon>Eukaryota</taxon>
        <taxon>Fungi</taxon>
        <taxon>Dikarya</taxon>
        <taxon>Ascomycota</taxon>
        <taxon>Pezizomycotina</taxon>
        <taxon>Eurotiomycetes</taxon>
        <taxon>Eurotiomycetidae</taxon>
        <taxon>Eurotiales</taxon>
        <taxon>Aspergillaceae</taxon>
        <taxon>Aspergillus</taxon>
        <taxon>Aspergillus subgen. Circumdati</taxon>
    </lineage>
</organism>
<sequence length="315" mass="37259">MAWELKEPDEYQSSYLFKWGSKIAKLLDHVKVPYVAWGDLMNSHMIRDSDTNWGCLSWYGHLGFVVSDDRFDAAIRALRIAGLSEDSCYPEYCHWANGPESCRLPYPWPAHHFHHYVDDVKWVRGKQIKCYPVGLYRKSQWLWLLPDLPLDFPEPNDPNFMLSTDRRLPDWDVEGFGNSFHPIKLLTPVRWIESLICQTIRDLSLEGNRGRARHIPVEEFHQRLARQLPPELFHLDLLQQPFRTIYKLSTVGDFGMYPLLWLCLDRIWEEWQEAGSMPDPVLPFNDKTKKRRIEEYRSQHGFSRNKVSEMLRNGI</sequence>
<protein>
    <submittedName>
        <fullName evidence="1">Uncharacterized protein</fullName>
    </submittedName>
</protein>
<evidence type="ECO:0000313" key="2">
    <source>
        <dbReference type="Proteomes" id="UP000253729"/>
    </source>
</evidence>
<accession>A0A3F3PYA9</accession>
<dbReference type="EMBL" id="KZ852052">
    <property type="protein sequence ID" value="RDH31903.1"/>
    <property type="molecule type" value="Genomic_DNA"/>
</dbReference>
<evidence type="ECO:0000313" key="1">
    <source>
        <dbReference type="EMBL" id="RDH31903.1"/>
    </source>
</evidence>
<reference evidence="1 2" key="1">
    <citation type="submission" date="2018-07" db="EMBL/GenBank/DDBJ databases">
        <title>The genomes of Aspergillus section Nigri reveals drivers in fungal speciation.</title>
        <authorList>
            <consortium name="DOE Joint Genome Institute"/>
            <person name="Vesth T.C."/>
            <person name="Nybo J."/>
            <person name="Theobald S."/>
            <person name="Brandl J."/>
            <person name="Frisvad J.C."/>
            <person name="Nielsen K.F."/>
            <person name="Lyhne E.K."/>
            <person name="Kogle M.E."/>
            <person name="Kuo A."/>
            <person name="Riley R."/>
            <person name="Clum A."/>
            <person name="Nolan M."/>
            <person name="Lipzen A."/>
            <person name="Salamov A."/>
            <person name="Henrissat B."/>
            <person name="Wiebenga A."/>
            <person name="De vries R.P."/>
            <person name="Grigoriev I.V."/>
            <person name="Mortensen U.H."/>
            <person name="Andersen M.R."/>
            <person name="Baker S.E."/>
        </authorList>
    </citation>
    <scope>NUCLEOTIDE SEQUENCE [LARGE SCALE GENOMIC DNA]</scope>
    <source>
        <strain evidence="1 2">CBS 139.54b</strain>
    </source>
</reference>